<dbReference type="PROSITE" id="PS00484">
    <property type="entry name" value="THYROGLOBULIN_1_1"/>
    <property type="match status" value="1"/>
</dbReference>
<protein>
    <submittedName>
        <fullName evidence="8">Uncharacterized protein LOC101242924</fullName>
    </submittedName>
</protein>
<sequence length="209" mass="23526">MTMELTNITILLLGMLCVAASMPLSPESIETTCQQKSNNPRGNIIPICNATTHHFVPKQCDNETGFCWCAEVYSGHMMAGTHQAKSDFNIDCNSHKGTKCEQNLHEVLQQLGSGNTTWIPSCDMFDGTYTPTQCNFFTGQCWCVDEMNGIKNGTEWYALNTNIDCVKTFAEDEVISQKKTEKYLGWLTALHEITELLWNDLMTMDLSRD</sequence>
<feature type="chain" id="PRO_5026081830" evidence="6">
    <location>
        <begin position="21"/>
        <end position="209"/>
    </location>
</feature>
<organism evidence="8">
    <name type="scientific">Phallusia mammillata</name>
    <dbReference type="NCBI Taxonomy" id="59560"/>
    <lineage>
        <taxon>Eukaryota</taxon>
        <taxon>Metazoa</taxon>
        <taxon>Chordata</taxon>
        <taxon>Tunicata</taxon>
        <taxon>Ascidiacea</taxon>
        <taxon>Phlebobranchia</taxon>
        <taxon>Ascidiidae</taxon>
        <taxon>Phallusia</taxon>
    </lineage>
</organism>
<dbReference type="EMBL" id="LR787248">
    <property type="protein sequence ID" value="CAB3263110.1"/>
    <property type="molecule type" value="mRNA"/>
</dbReference>
<keyword evidence="4 5" id="KW-1015">Disulfide bond</keyword>
<feature type="domain" description="Thyroglobulin type-1" evidence="7">
    <location>
        <begin position="30"/>
        <end position="92"/>
    </location>
</feature>
<name>A0A6F9DJA9_9ASCI</name>
<evidence type="ECO:0000259" key="7">
    <source>
        <dbReference type="PROSITE" id="PS51162"/>
    </source>
</evidence>
<feature type="disulfide bond" evidence="5">
    <location>
        <begin position="60"/>
        <end position="67"/>
    </location>
</feature>
<dbReference type="SMART" id="SM00211">
    <property type="entry name" value="TY"/>
    <property type="match status" value="2"/>
</dbReference>
<gene>
    <name evidence="8" type="primary">LOC101242924</name>
</gene>
<dbReference type="SUPFAM" id="SSF57610">
    <property type="entry name" value="Thyroglobulin type-1 domain"/>
    <property type="match status" value="2"/>
</dbReference>
<proteinExistence type="evidence at transcript level"/>
<dbReference type="Pfam" id="PF00086">
    <property type="entry name" value="Thyroglobulin_1"/>
    <property type="match status" value="2"/>
</dbReference>
<dbReference type="InterPro" id="IPR036857">
    <property type="entry name" value="Thyroglobulin_1_sf"/>
</dbReference>
<dbReference type="CDD" id="cd00191">
    <property type="entry name" value="TY"/>
    <property type="match status" value="1"/>
</dbReference>
<dbReference type="InterPro" id="IPR051950">
    <property type="entry name" value="Dev_reg/Prot_inhib"/>
</dbReference>
<accession>A0A6F9DJA9</accession>
<evidence type="ECO:0000313" key="8">
    <source>
        <dbReference type="EMBL" id="CAB3263110.1"/>
    </source>
</evidence>
<keyword evidence="2" id="KW-0964">Secreted</keyword>
<evidence type="ECO:0000256" key="4">
    <source>
        <dbReference type="ARBA" id="ARBA00023157"/>
    </source>
</evidence>
<evidence type="ECO:0000256" key="6">
    <source>
        <dbReference type="SAM" id="SignalP"/>
    </source>
</evidence>
<feature type="disulfide bond" evidence="5">
    <location>
        <begin position="134"/>
        <end position="141"/>
    </location>
</feature>
<dbReference type="GO" id="GO:0005615">
    <property type="term" value="C:extracellular space"/>
    <property type="evidence" value="ECO:0007669"/>
    <property type="project" value="TreeGrafter"/>
</dbReference>
<feature type="signal peptide" evidence="6">
    <location>
        <begin position="1"/>
        <end position="20"/>
    </location>
</feature>
<dbReference type="PROSITE" id="PS51162">
    <property type="entry name" value="THYROGLOBULIN_1_2"/>
    <property type="match status" value="2"/>
</dbReference>
<comment type="subcellular location">
    <subcellularLocation>
        <location evidence="1">Secreted</location>
    </subcellularLocation>
</comment>
<evidence type="ECO:0000256" key="1">
    <source>
        <dbReference type="ARBA" id="ARBA00004613"/>
    </source>
</evidence>
<comment type="caution">
    <text evidence="5">Lacks conserved residue(s) required for the propagation of feature annotation.</text>
</comment>
<dbReference type="Gene3D" id="4.10.800.10">
    <property type="entry name" value="Thyroglobulin type-1"/>
    <property type="match status" value="2"/>
</dbReference>
<dbReference type="PANTHER" id="PTHR12352">
    <property type="entry name" value="SECRETED MODULAR CALCIUM-BINDING PROTEIN"/>
    <property type="match status" value="1"/>
</dbReference>
<reference evidence="8" key="1">
    <citation type="submission" date="2020-04" db="EMBL/GenBank/DDBJ databases">
        <authorList>
            <person name="Neveu A P."/>
        </authorList>
    </citation>
    <scope>NUCLEOTIDE SEQUENCE</scope>
    <source>
        <tissue evidence="8">Whole embryo</tissue>
    </source>
</reference>
<evidence type="ECO:0000256" key="3">
    <source>
        <dbReference type="ARBA" id="ARBA00022737"/>
    </source>
</evidence>
<evidence type="ECO:0000256" key="5">
    <source>
        <dbReference type="PROSITE-ProRule" id="PRU00500"/>
    </source>
</evidence>
<dbReference type="AlphaFoldDB" id="A0A6F9DJA9"/>
<dbReference type="InterPro" id="IPR000716">
    <property type="entry name" value="Thyroglobulin_1"/>
</dbReference>
<feature type="domain" description="Thyroglobulin type-1" evidence="7">
    <location>
        <begin position="97"/>
        <end position="165"/>
    </location>
</feature>
<keyword evidence="6" id="KW-0732">Signal</keyword>
<keyword evidence="3" id="KW-0677">Repeat</keyword>
<dbReference type="PANTHER" id="PTHR12352:SF3">
    <property type="entry name" value="NIDOGEN-2"/>
    <property type="match status" value="1"/>
</dbReference>
<evidence type="ECO:0000256" key="2">
    <source>
        <dbReference type="ARBA" id="ARBA00022525"/>
    </source>
</evidence>